<dbReference type="SUPFAM" id="SSF53041">
    <property type="entry name" value="Resolvase-like"/>
    <property type="match status" value="1"/>
</dbReference>
<dbReference type="InterPro" id="IPR006119">
    <property type="entry name" value="Resolv_N"/>
</dbReference>
<feature type="domain" description="Resolvase/invertase-type recombinase catalytic" evidence="1">
    <location>
        <begin position="2"/>
        <end position="70"/>
    </location>
</feature>
<dbReference type="Proteomes" id="UP001203972">
    <property type="component" value="Unassembled WGS sequence"/>
</dbReference>
<dbReference type="AlphaFoldDB" id="A0AAP2USC9"/>
<dbReference type="EMBL" id="JAKTMA010000072">
    <property type="protein sequence ID" value="MCR0235472.1"/>
    <property type="molecule type" value="Genomic_DNA"/>
</dbReference>
<comment type="caution">
    <text evidence="2">The sequence shown here is derived from an EMBL/GenBank/DDBJ whole genome shotgun (WGS) entry which is preliminary data.</text>
</comment>
<dbReference type="Gene3D" id="3.40.50.1390">
    <property type="entry name" value="Resolvase, N-terminal catalytic domain"/>
    <property type="match status" value="1"/>
</dbReference>
<protein>
    <submittedName>
        <fullName evidence="2">Recombinase family protein</fullName>
    </submittedName>
</protein>
<evidence type="ECO:0000313" key="3">
    <source>
        <dbReference type="Proteomes" id="UP001203972"/>
    </source>
</evidence>
<proteinExistence type="predicted"/>
<dbReference type="InterPro" id="IPR036162">
    <property type="entry name" value="Resolvase-like_N_sf"/>
</dbReference>
<sequence length="91" mass="10777">MYYDVGRSGLRKNGRTSYKKMIEDGLEGKFDYIITKSVSKFARNTLDILKDVRELRKHNVYFDKEKIDTARADSFEKYKCEIGHESKDETR</sequence>
<evidence type="ECO:0000313" key="2">
    <source>
        <dbReference type="EMBL" id="MCR0235472.1"/>
    </source>
</evidence>
<organism evidence="2 3">
    <name type="scientific">Clostridium innocuum</name>
    <dbReference type="NCBI Taxonomy" id="1522"/>
    <lineage>
        <taxon>Bacteria</taxon>
        <taxon>Bacillati</taxon>
        <taxon>Bacillota</taxon>
        <taxon>Clostridia</taxon>
        <taxon>Eubacteriales</taxon>
        <taxon>Clostridiaceae</taxon>
        <taxon>Clostridium</taxon>
    </lineage>
</organism>
<gene>
    <name evidence="2" type="ORF">MKC95_22170</name>
</gene>
<dbReference type="GO" id="GO:0000150">
    <property type="term" value="F:DNA strand exchange activity"/>
    <property type="evidence" value="ECO:0007669"/>
    <property type="project" value="InterPro"/>
</dbReference>
<reference evidence="2" key="1">
    <citation type="journal article" date="2022" name="Clin. Infect. Dis.">
        <title>Association between Clostridium innocuum and antibiotic-associated diarrhea in adults and children: A cross-sectional study and comparative genomics analysis.</title>
        <authorList>
            <person name="Cherny K.E."/>
            <person name="Muscat E.B."/>
            <person name="Balaji A."/>
            <person name="Mukherjee J."/>
            <person name="Ozer E.A."/>
            <person name="Angarone M.P."/>
            <person name="Hauser A.R."/>
            <person name="Sichel J.S."/>
            <person name="Amponsah E."/>
            <person name="Kociolek L.K."/>
        </authorList>
    </citation>
    <scope>NUCLEOTIDE SEQUENCE</scope>
    <source>
        <strain evidence="2">NU1-AC-029v</strain>
    </source>
</reference>
<dbReference type="RefSeq" id="WP_008818839.1">
    <property type="nucleotide sequence ID" value="NZ_AP025565.1"/>
</dbReference>
<name>A0AAP2USC9_CLOIN</name>
<dbReference type="Pfam" id="PF00239">
    <property type="entry name" value="Resolvase"/>
    <property type="match status" value="1"/>
</dbReference>
<dbReference type="GO" id="GO:0003677">
    <property type="term" value="F:DNA binding"/>
    <property type="evidence" value="ECO:0007669"/>
    <property type="project" value="InterPro"/>
</dbReference>
<evidence type="ECO:0000259" key="1">
    <source>
        <dbReference type="Pfam" id="PF00239"/>
    </source>
</evidence>
<accession>A0AAP2USC9</accession>